<dbReference type="EMBL" id="FOEP01000006">
    <property type="protein sequence ID" value="SEQ40307.1"/>
    <property type="molecule type" value="Genomic_DNA"/>
</dbReference>
<dbReference type="AlphaFoldDB" id="A0A1H9FQX7"/>
<evidence type="ECO:0000313" key="1">
    <source>
        <dbReference type="EMBL" id="SEQ40307.1"/>
    </source>
</evidence>
<dbReference type="OrthoDB" id="894286at2"/>
<name>A0A1H9FQX7_9RHOB</name>
<accession>A0A1H9FQX7</accession>
<protein>
    <submittedName>
        <fullName evidence="1">Uncharacterized protein</fullName>
    </submittedName>
</protein>
<dbReference type="STRING" id="657014.SAMN04488092_106182"/>
<gene>
    <name evidence="1" type="ORF">SAMN04488092_106182</name>
</gene>
<sequence length="205" mass="22440">MTLQNRVLPTGEIVAHPARGSLTGNRGILHRADLTLGTARWKHPHWVCCALEFRGRHRLPMPPNAWTALFFLDESVALAAGHRPCHQCRHADAKRFRAAWQAAHGPVTSTKDIDRALHPARVTRARQQLRHSAPAETLPDGSLILTDAPYLIWQDRALRYSPAGYTAAAPRPTGPVTVLTPAPLVATLVQGYGPALHPTARALLD</sequence>
<organism evidence="1 2">
    <name type="scientific">Thalassovita taeanensis</name>
    <dbReference type="NCBI Taxonomy" id="657014"/>
    <lineage>
        <taxon>Bacteria</taxon>
        <taxon>Pseudomonadati</taxon>
        <taxon>Pseudomonadota</taxon>
        <taxon>Alphaproteobacteria</taxon>
        <taxon>Rhodobacterales</taxon>
        <taxon>Roseobacteraceae</taxon>
        <taxon>Thalassovita</taxon>
    </lineage>
</organism>
<reference evidence="1 2" key="1">
    <citation type="submission" date="2016-10" db="EMBL/GenBank/DDBJ databases">
        <authorList>
            <person name="de Groot N.N."/>
        </authorList>
    </citation>
    <scope>NUCLEOTIDE SEQUENCE [LARGE SCALE GENOMIC DNA]</scope>
    <source>
        <strain evidence="1 2">DSM 22007</strain>
    </source>
</reference>
<dbReference type="Proteomes" id="UP000198634">
    <property type="component" value="Unassembled WGS sequence"/>
</dbReference>
<keyword evidence="2" id="KW-1185">Reference proteome</keyword>
<evidence type="ECO:0000313" key="2">
    <source>
        <dbReference type="Proteomes" id="UP000198634"/>
    </source>
</evidence>
<proteinExistence type="predicted"/>
<dbReference type="RefSeq" id="WP_090269874.1">
    <property type="nucleotide sequence ID" value="NZ_FOEP01000006.1"/>
</dbReference>